<gene>
    <name evidence="1" type="ORF">I8752_13515</name>
</gene>
<protein>
    <submittedName>
        <fullName evidence="1">Uncharacterized protein</fullName>
    </submittedName>
</protein>
<evidence type="ECO:0000313" key="2">
    <source>
        <dbReference type="Proteomes" id="UP000662314"/>
    </source>
</evidence>
<name>A0A8J7I4T9_9NOST</name>
<accession>A0A8J7I4T9</accession>
<dbReference type="EMBL" id="JAECZA010000052">
    <property type="protein sequence ID" value="MBH8574023.1"/>
    <property type="molecule type" value="Genomic_DNA"/>
</dbReference>
<comment type="caution">
    <text evidence="1">The sequence shown here is derived from an EMBL/GenBank/DDBJ whole genome shotgun (WGS) entry which is preliminary data.</text>
</comment>
<proteinExistence type="predicted"/>
<evidence type="ECO:0000313" key="1">
    <source>
        <dbReference type="EMBL" id="MBH8574023.1"/>
    </source>
</evidence>
<sequence>MTTTVNHESHSIDASRLFNDLTLLEMSTTVGGSEVTLNNIQGGVNNKSDKSSLNSMDGNKIFTIDLSGLTMNFIFLIDIF</sequence>
<organism evidence="1 2">
    <name type="scientific">Dendronalium phyllosphericum CENA369</name>
    <dbReference type="NCBI Taxonomy" id="1725256"/>
    <lineage>
        <taxon>Bacteria</taxon>
        <taxon>Bacillati</taxon>
        <taxon>Cyanobacteriota</taxon>
        <taxon>Cyanophyceae</taxon>
        <taxon>Nostocales</taxon>
        <taxon>Nostocaceae</taxon>
        <taxon>Dendronalium</taxon>
        <taxon>Dendronalium phyllosphericum</taxon>
    </lineage>
</organism>
<dbReference type="Proteomes" id="UP000662314">
    <property type="component" value="Unassembled WGS sequence"/>
</dbReference>
<reference evidence="1 2" key="1">
    <citation type="journal article" date="2021" name="Int. J. Syst. Evol. Microbiol.">
        <title>Amazonocrinis nigriterrae gen. nov., sp. nov., Atlanticothrix silvestris gen. nov., sp. nov. and Dendronalium phyllosphericum gen. nov., sp. nov., nostocacean cyanobacteria from Brazilian environments.</title>
        <authorList>
            <person name="Alvarenga D.O."/>
            <person name="Andreote A.P.D."/>
            <person name="Branco L.H.Z."/>
            <person name="Delbaje E."/>
            <person name="Cruz R.B."/>
            <person name="Varani A.M."/>
            <person name="Fiore M.F."/>
        </authorList>
    </citation>
    <scope>NUCLEOTIDE SEQUENCE [LARGE SCALE GENOMIC DNA]</scope>
    <source>
        <strain evidence="1 2">CENA369</strain>
    </source>
</reference>
<dbReference type="AlphaFoldDB" id="A0A8J7I4T9"/>
<keyword evidence="2" id="KW-1185">Reference proteome</keyword>
<dbReference type="RefSeq" id="WP_214432840.1">
    <property type="nucleotide sequence ID" value="NZ_CAWPUQ010000287.1"/>
</dbReference>